<organism evidence="2 3">
    <name type="scientific">Nonomuraea africana</name>
    <dbReference type="NCBI Taxonomy" id="46171"/>
    <lineage>
        <taxon>Bacteria</taxon>
        <taxon>Bacillati</taxon>
        <taxon>Actinomycetota</taxon>
        <taxon>Actinomycetes</taxon>
        <taxon>Streptosporangiales</taxon>
        <taxon>Streptosporangiaceae</taxon>
        <taxon>Nonomuraea</taxon>
    </lineage>
</organism>
<feature type="transmembrane region" description="Helical" evidence="1">
    <location>
        <begin position="144"/>
        <end position="167"/>
    </location>
</feature>
<dbReference type="RefSeq" id="WP_192779801.1">
    <property type="nucleotide sequence ID" value="NZ_BAAASY010000016.1"/>
</dbReference>
<evidence type="ECO:0008006" key="4">
    <source>
        <dbReference type="Google" id="ProtNLM"/>
    </source>
</evidence>
<dbReference type="EMBL" id="JADBEF010000001">
    <property type="protein sequence ID" value="MBE1565625.1"/>
    <property type="molecule type" value="Genomic_DNA"/>
</dbReference>
<sequence>MDWQATFRLAAEMVTAASLRLPAAAPLIPLFWAAVSDPDTMVRVGEAWGDNTPGPRKAAGPFVTKPEPVEWRPPMAVQDDIALLRADLRSLLAAAESKEDWKGGSFTAFKKLAQEFDSELEHLGELRKGMKGSMLSGSNVFKTYALVLLAIATFVVALAVFATAMSITPQTAVAAQVQANTQASKLYNIVSTLVRTVAKLTFRLTLLMGGIGYAAAGMSAKFPGMQAVKGESPNFTKAQAVWDQQELTIKKAPDLGLPDKKIGGSFSNLIPGLS</sequence>
<keyword evidence="1" id="KW-1133">Transmembrane helix</keyword>
<evidence type="ECO:0000256" key="1">
    <source>
        <dbReference type="SAM" id="Phobius"/>
    </source>
</evidence>
<protein>
    <recommendedName>
        <fullName evidence="4">WXG100 family type VII secretion target</fullName>
    </recommendedName>
</protein>
<evidence type="ECO:0000313" key="3">
    <source>
        <dbReference type="Proteomes" id="UP000661607"/>
    </source>
</evidence>
<keyword evidence="1" id="KW-0472">Membrane</keyword>
<dbReference type="Proteomes" id="UP000661607">
    <property type="component" value="Unassembled WGS sequence"/>
</dbReference>
<proteinExistence type="predicted"/>
<keyword evidence="1" id="KW-0812">Transmembrane</keyword>
<comment type="caution">
    <text evidence="2">The sequence shown here is derived from an EMBL/GenBank/DDBJ whole genome shotgun (WGS) entry which is preliminary data.</text>
</comment>
<evidence type="ECO:0000313" key="2">
    <source>
        <dbReference type="EMBL" id="MBE1565625.1"/>
    </source>
</evidence>
<gene>
    <name evidence="2" type="ORF">H4W81_008404</name>
</gene>
<reference evidence="2 3" key="1">
    <citation type="submission" date="2020-10" db="EMBL/GenBank/DDBJ databases">
        <title>Sequencing the genomes of 1000 actinobacteria strains.</title>
        <authorList>
            <person name="Klenk H.-P."/>
        </authorList>
    </citation>
    <scope>NUCLEOTIDE SEQUENCE [LARGE SCALE GENOMIC DNA]</scope>
    <source>
        <strain evidence="2 3">DSM 43748</strain>
    </source>
</reference>
<name>A0ABR9KUB9_9ACTN</name>
<keyword evidence="3" id="KW-1185">Reference proteome</keyword>
<accession>A0ABR9KUB9</accession>